<dbReference type="Proteomes" id="UP000652198">
    <property type="component" value="Unassembled WGS sequence"/>
</dbReference>
<gene>
    <name evidence="2" type="ORF">GNZ12_24130</name>
</gene>
<proteinExistence type="predicted"/>
<keyword evidence="3" id="KW-1185">Reference proteome</keyword>
<keyword evidence="1" id="KW-0812">Transmembrane</keyword>
<keyword evidence="1" id="KW-1133">Transmembrane helix</keyword>
<dbReference type="EMBL" id="WOEY01000092">
    <property type="protein sequence ID" value="NPT44342.1"/>
    <property type="molecule type" value="Genomic_DNA"/>
</dbReference>
<feature type="transmembrane region" description="Helical" evidence="1">
    <location>
        <begin position="18"/>
        <end position="39"/>
    </location>
</feature>
<reference evidence="2 3" key="1">
    <citation type="submission" date="2019-11" db="EMBL/GenBank/DDBJ databases">
        <title>Metabolism of dissolved organic matter in forest soils.</title>
        <authorList>
            <person name="Cyle K.T."/>
            <person name="Wilhelm R.C."/>
            <person name="Martinez C.E."/>
        </authorList>
    </citation>
    <scope>NUCLEOTIDE SEQUENCE [LARGE SCALE GENOMIC DNA]</scope>
    <source>
        <strain evidence="2 3">1N</strain>
    </source>
</reference>
<feature type="transmembrane region" description="Helical" evidence="1">
    <location>
        <begin position="213"/>
        <end position="235"/>
    </location>
</feature>
<protein>
    <submittedName>
        <fullName evidence="2">Uncharacterized protein</fullName>
    </submittedName>
</protein>
<keyword evidence="1" id="KW-0472">Membrane</keyword>
<name>A0ABX2BTY0_9BURK</name>
<accession>A0ABX2BTY0</accession>
<evidence type="ECO:0000313" key="3">
    <source>
        <dbReference type="Proteomes" id="UP000652198"/>
    </source>
</evidence>
<sequence>MIVKSKGPDKLFGRYNELVLLLLAFVLTTVVGGMLTYAFQTKARANEEHSARLQADLARASQVSEEISRTLDRRLYRTRVLLWAMKDDARDKDLSVARDDYRAALADWNENLNRRYSLAEYSFGRPMRITLEDGLTASFLAIHKEIDDCLRKAGTCDRTKIETLEDVINDLNLNVYRYDTQMLSLIRAGTVGSFLSPPVPLPDRFDMIVFLDHWQTLIGATAGGLMGVVGALIVASRATRRERRIAASALLPELMSFRGAHESLEERARASQFSRTEVEKATCRSLVRVQPPAVILHSPALGQLSDIDARLYAHLNHCELIHRYFERGLAEFERMDNDAKAPMPAANIAESEERLQKKAADVVTNWHLVAEHASLANYYLDRFIFRRWPAWAFKLRMRFLPNDLDQRSKHLLKTGELLRDKDAKPSIDEDKPI</sequence>
<evidence type="ECO:0000256" key="1">
    <source>
        <dbReference type="SAM" id="Phobius"/>
    </source>
</evidence>
<comment type="caution">
    <text evidence="2">The sequence shown here is derived from an EMBL/GenBank/DDBJ whole genome shotgun (WGS) entry which is preliminary data.</text>
</comment>
<organism evidence="2 3">
    <name type="scientific">Paraburkholderia solitsugae</name>
    <dbReference type="NCBI Taxonomy" id="2675748"/>
    <lineage>
        <taxon>Bacteria</taxon>
        <taxon>Pseudomonadati</taxon>
        <taxon>Pseudomonadota</taxon>
        <taxon>Betaproteobacteria</taxon>
        <taxon>Burkholderiales</taxon>
        <taxon>Burkholderiaceae</taxon>
        <taxon>Paraburkholderia</taxon>
    </lineage>
</organism>
<dbReference type="RefSeq" id="WP_172314383.1">
    <property type="nucleotide sequence ID" value="NZ_WOEY01000092.1"/>
</dbReference>
<evidence type="ECO:0000313" key="2">
    <source>
        <dbReference type="EMBL" id="NPT44342.1"/>
    </source>
</evidence>